<name>A0A7W0AE52_9GAMM</name>
<gene>
    <name evidence="5" type="ORF">H1D44_08615</name>
    <name evidence="6" type="ORF">HOP48_15215</name>
</gene>
<dbReference type="Proteomes" id="UP000518091">
    <property type="component" value="Unassembled WGS sequence"/>
</dbReference>
<reference evidence="6 8" key="1">
    <citation type="submission" date="2020-05" db="EMBL/GenBank/DDBJ databases">
        <title>Comparative genomic analysis of denitrifying bacteria from Halomonas genus.</title>
        <authorList>
            <person name="Wang L."/>
            <person name="Shao Z."/>
        </authorList>
    </citation>
    <scope>NUCLEOTIDE SEQUENCE [LARGE SCALE GENOMIC DNA]</scope>
    <source>
        <strain evidence="6 8">DSM 17331</strain>
    </source>
</reference>
<sequence length="141" mass="15760">MGDSRPGISYLVSLRQHIEECETDIGTLNQIAKGRPWTRLERHAAERTLQILIEGCIGVAKHWAKRETGKVSQSALGAFETLIERGVIGHEVPWRKVIGLRNVLVHDYLEVDEQVVAEVIQTGHFKPLVSFARQAIAALET</sequence>
<accession>A0A7W0AE52</accession>
<dbReference type="PANTHER" id="PTHR33397:SF5">
    <property type="entry name" value="RNASE YUTE-RELATED"/>
    <property type="match status" value="1"/>
</dbReference>
<dbReference type="Gene3D" id="1.20.120.580">
    <property type="entry name" value="bsu32300-like"/>
    <property type="match status" value="1"/>
</dbReference>
<evidence type="ECO:0000313" key="7">
    <source>
        <dbReference type="Proteomes" id="UP000518091"/>
    </source>
</evidence>
<evidence type="ECO:0000256" key="1">
    <source>
        <dbReference type="ARBA" id="ARBA00022649"/>
    </source>
</evidence>
<keyword evidence="8" id="KW-1185">Reference proteome</keyword>
<comment type="caution">
    <text evidence="5">The sequence shown here is derived from an EMBL/GenBank/DDBJ whole genome shotgun (WGS) entry which is preliminary data.</text>
</comment>
<keyword evidence="2" id="KW-0540">Nuclease</keyword>
<evidence type="ECO:0000256" key="2">
    <source>
        <dbReference type="ARBA" id="ARBA00022722"/>
    </source>
</evidence>
<dbReference type="InterPro" id="IPR008201">
    <property type="entry name" value="HepT-like"/>
</dbReference>
<dbReference type="InterPro" id="IPR037038">
    <property type="entry name" value="HepT-like_sf"/>
</dbReference>
<dbReference type="EMBL" id="JABFUB010000014">
    <property type="protein sequence ID" value="MCG6662888.1"/>
    <property type="molecule type" value="Genomic_DNA"/>
</dbReference>
<dbReference type="EMBL" id="JACEFT010000008">
    <property type="protein sequence ID" value="MBA2778961.1"/>
    <property type="molecule type" value="Genomic_DNA"/>
</dbReference>
<evidence type="ECO:0000256" key="3">
    <source>
        <dbReference type="ARBA" id="ARBA00022801"/>
    </source>
</evidence>
<dbReference type="NCBIfam" id="NF047751">
    <property type="entry name" value="HepT_toxin"/>
    <property type="match status" value="1"/>
</dbReference>
<keyword evidence="1" id="KW-1277">Toxin-antitoxin system</keyword>
<dbReference type="GO" id="GO:0110001">
    <property type="term" value="C:toxin-antitoxin complex"/>
    <property type="evidence" value="ECO:0007669"/>
    <property type="project" value="InterPro"/>
</dbReference>
<dbReference type="Pfam" id="PF01934">
    <property type="entry name" value="HepT-like"/>
    <property type="match status" value="1"/>
</dbReference>
<dbReference type="GO" id="GO:0016787">
    <property type="term" value="F:hydrolase activity"/>
    <property type="evidence" value="ECO:0007669"/>
    <property type="project" value="UniProtKB-KW"/>
</dbReference>
<proteinExistence type="inferred from homology"/>
<dbReference type="InterPro" id="IPR052379">
    <property type="entry name" value="Type_VII_TA_RNase"/>
</dbReference>
<evidence type="ECO:0000313" key="6">
    <source>
        <dbReference type="EMBL" id="MCG6662888.1"/>
    </source>
</evidence>
<reference evidence="5 7" key="2">
    <citation type="submission" date="2020-07" db="EMBL/GenBank/DDBJ databases">
        <title>Identification of Halomonas strains.</title>
        <authorList>
            <person name="Xiao Z."/>
            <person name="Shen J."/>
        </authorList>
    </citation>
    <scope>NUCLEOTIDE SEQUENCE [LARGE SCALE GENOMIC DNA]</scope>
    <source>
        <strain evidence="5 7">DSM 17331</strain>
    </source>
</reference>
<dbReference type="Proteomes" id="UP000814353">
    <property type="component" value="Unassembled WGS sequence"/>
</dbReference>
<keyword evidence="3" id="KW-0378">Hydrolase</keyword>
<protein>
    <submittedName>
        <fullName evidence="5">DUF86 domain-containing protein</fullName>
    </submittedName>
</protein>
<dbReference type="PANTHER" id="PTHR33397">
    <property type="entry name" value="UPF0331 PROTEIN YUTE"/>
    <property type="match status" value="1"/>
</dbReference>
<dbReference type="RefSeq" id="WP_181514442.1">
    <property type="nucleotide sequence ID" value="NZ_JABFUB010000014.1"/>
</dbReference>
<organism evidence="5 7">
    <name type="scientific">Billgrantia kenyensis</name>
    <dbReference type="NCBI Taxonomy" id="321266"/>
    <lineage>
        <taxon>Bacteria</taxon>
        <taxon>Pseudomonadati</taxon>
        <taxon>Pseudomonadota</taxon>
        <taxon>Gammaproteobacteria</taxon>
        <taxon>Oceanospirillales</taxon>
        <taxon>Halomonadaceae</taxon>
        <taxon>Billgrantia</taxon>
    </lineage>
</organism>
<comment type="similarity">
    <text evidence="4">Belongs to the HepT RNase toxin family.</text>
</comment>
<dbReference type="SUPFAM" id="SSF81593">
    <property type="entry name" value="Nucleotidyltransferase substrate binding subunit/domain"/>
    <property type="match status" value="1"/>
</dbReference>
<dbReference type="AlphaFoldDB" id="A0A7W0AE52"/>
<dbReference type="GO" id="GO:0004540">
    <property type="term" value="F:RNA nuclease activity"/>
    <property type="evidence" value="ECO:0007669"/>
    <property type="project" value="InterPro"/>
</dbReference>
<evidence type="ECO:0000313" key="5">
    <source>
        <dbReference type="EMBL" id="MBA2778961.1"/>
    </source>
</evidence>
<evidence type="ECO:0000313" key="8">
    <source>
        <dbReference type="Proteomes" id="UP000814353"/>
    </source>
</evidence>
<evidence type="ECO:0000256" key="4">
    <source>
        <dbReference type="ARBA" id="ARBA00024207"/>
    </source>
</evidence>